<feature type="transmembrane region" description="Helical" evidence="1">
    <location>
        <begin position="6"/>
        <end position="30"/>
    </location>
</feature>
<reference evidence="2" key="3">
    <citation type="submission" date="2006-01" db="EMBL/GenBank/DDBJ databases">
        <authorList>
            <person name="Buell R."/>
        </authorList>
    </citation>
    <scope>NUCLEOTIDE SEQUENCE</scope>
</reference>
<keyword evidence="1" id="KW-1133">Transmembrane helix</keyword>
<accession>Q2QN42</accession>
<keyword evidence="1" id="KW-0812">Transmembrane</keyword>
<gene>
    <name evidence="2" type="ordered locus">LOC_Os12g39060</name>
</gene>
<evidence type="ECO:0000256" key="1">
    <source>
        <dbReference type="SAM" id="Phobius"/>
    </source>
</evidence>
<dbReference type="AlphaFoldDB" id="Q2QN42"/>
<dbReference type="EMBL" id="DP000011">
    <property type="protein sequence ID" value="ABA99083.1"/>
    <property type="molecule type" value="Genomic_DNA"/>
</dbReference>
<protein>
    <submittedName>
        <fullName evidence="2">Uncharacterized protein</fullName>
    </submittedName>
</protein>
<name>Q2QN42_ORYSJ</name>
<organism evidence="2">
    <name type="scientific">Oryza sativa subsp. japonica</name>
    <name type="common">Rice</name>
    <dbReference type="NCBI Taxonomy" id="39947"/>
    <lineage>
        <taxon>Eukaryota</taxon>
        <taxon>Viridiplantae</taxon>
        <taxon>Streptophyta</taxon>
        <taxon>Embryophyta</taxon>
        <taxon>Tracheophyta</taxon>
        <taxon>Spermatophyta</taxon>
        <taxon>Magnoliopsida</taxon>
        <taxon>Liliopsida</taxon>
        <taxon>Poales</taxon>
        <taxon>Poaceae</taxon>
        <taxon>BOP clade</taxon>
        <taxon>Oryzoideae</taxon>
        <taxon>Oryzeae</taxon>
        <taxon>Oryzinae</taxon>
        <taxon>Oryza</taxon>
        <taxon>Oryza sativa</taxon>
    </lineage>
</organism>
<proteinExistence type="predicted"/>
<reference evidence="2" key="2">
    <citation type="submission" date="2005-04" db="EMBL/GenBank/DDBJ databases">
        <authorList>
            <person name="Buell C.R."/>
            <person name="Wing R.A."/>
            <person name="McCombie W.A."/>
            <person name="Ouyang S."/>
        </authorList>
    </citation>
    <scope>NUCLEOTIDE SEQUENCE</scope>
</reference>
<sequence>MWDPHIFFLSFFFSSLLLSFLSHLLVLLFATEEGGAAASEDERPEQAGERVATGGVEWGDSGSGRARIQSSVAAASRSWRVSAGRGVGRLSVSPGGETPKTVAAAIDAMSSSTPLISF</sequence>
<reference evidence="2" key="1">
    <citation type="journal article" date="2005" name="BMC Biol.">
        <title>The sequence of rice chromosomes 11 and 12, rich in disease resistance genes and recent gene duplications.</title>
        <authorList>
            <consortium name="The rice chromosomes 11 and 12 sequencing consortia"/>
        </authorList>
    </citation>
    <scope>NUCLEOTIDE SEQUENCE [LARGE SCALE GENOMIC DNA]</scope>
</reference>
<keyword evidence="1" id="KW-0472">Membrane</keyword>
<evidence type="ECO:0000313" key="2">
    <source>
        <dbReference type="EMBL" id="ABA99083.1"/>
    </source>
</evidence>